<protein>
    <submittedName>
        <fullName evidence="1">Uncharacterized protein</fullName>
    </submittedName>
</protein>
<evidence type="ECO:0000313" key="1">
    <source>
        <dbReference type="EMBL" id="TGL50274.1"/>
    </source>
</evidence>
<name>A0A4R9JMC1_9LEPT</name>
<comment type="caution">
    <text evidence="1">The sequence shown here is derived from an EMBL/GenBank/DDBJ whole genome shotgun (WGS) entry which is preliminary data.</text>
</comment>
<accession>A0A4R9JMC1</accession>
<proteinExistence type="predicted"/>
<dbReference type="AlphaFoldDB" id="A0A4R9JMC1"/>
<keyword evidence="2" id="KW-1185">Reference proteome</keyword>
<reference evidence="1" key="1">
    <citation type="journal article" date="2019" name="PLoS Negl. Trop. Dis.">
        <title>Revisiting the worldwide diversity of Leptospira species in the environment.</title>
        <authorList>
            <person name="Vincent A.T."/>
            <person name="Schiettekatte O."/>
            <person name="Bourhy P."/>
            <person name="Veyrier F.J."/>
            <person name="Picardeau M."/>
        </authorList>
    </citation>
    <scope>NUCLEOTIDE SEQUENCE [LARGE SCALE GENOMIC DNA]</scope>
    <source>
        <strain evidence="1">201702454</strain>
    </source>
</reference>
<evidence type="ECO:0000313" key="2">
    <source>
        <dbReference type="Proteomes" id="UP000297609"/>
    </source>
</evidence>
<dbReference type="RefSeq" id="WP_135620056.1">
    <property type="nucleotide sequence ID" value="NZ_RQGG01000036.1"/>
</dbReference>
<organism evidence="1 2">
    <name type="scientific">Leptospira kemamanensis</name>
    <dbReference type="NCBI Taxonomy" id="2484942"/>
    <lineage>
        <taxon>Bacteria</taxon>
        <taxon>Pseudomonadati</taxon>
        <taxon>Spirochaetota</taxon>
        <taxon>Spirochaetia</taxon>
        <taxon>Leptospirales</taxon>
        <taxon>Leptospiraceae</taxon>
        <taxon>Leptospira</taxon>
    </lineage>
</organism>
<dbReference type="EMBL" id="RQGG01000036">
    <property type="protein sequence ID" value="TGL50274.1"/>
    <property type="molecule type" value="Genomic_DNA"/>
</dbReference>
<dbReference type="Proteomes" id="UP000297609">
    <property type="component" value="Unassembled WGS sequence"/>
</dbReference>
<sequence>MNLYYLFEIWKNKVFDPEFSKVLSRTHKSLKYVSELKDPSEMESFIVKHPIDADILNEPKIQSAYQNYITRQLDLLFHIERSNQEISNQFESFSEIPYLQELAFQKIMEAGEFVFDPLPPSEIVPNAETITLTKKNWTLSIKRPRQVSLRFSFLSNAEWKIKKIQSVPNEDSLLFKLIADSGEEFHFKSKQLPKVFDGAEKMKLFTSTLAKKATEIIDKYSSDSAKQAGVYLALKFGKGGYDPIHNIYDYTIDDPAIIHYFFKNNKIIKADKSEISGDLYYKTGDEYTTHIFDAWYQKYNKETKEYTVFLNYTTQSCGCDCFEDKYVDKQCWTAGEVIQIRFPGDVILNQNFSEAKVTFEKPDSEICNEPLNQ</sequence>
<dbReference type="OrthoDB" id="9818668at2"/>
<gene>
    <name evidence="1" type="ORF">EHQ59_12835</name>
</gene>